<evidence type="ECO:0000313" key="4">
    <source>
        <dbReference type="Proteomes" id="UP000186922"/>
    </source>
</evidence>
<organism evidence="3 4">
    <name type="scientific">Ramazzottius varieornatus</name>
    <name type="common">Water bear</name>
    <name type="synonym">Tardigrade</name>
    <dbReference type="NCBI Taxonomy" id="947166"/>
    <lineage>
        <taxon>Eukaryota</taxon>
        <taxon>Metazoa</taxon>
        <taxon>Ecdysozoa</taxon>
        <taxon>Tardigrada</taxon>
        <taxon>Eutardigrada</taxon>
        <taxon>Parachela</taxon>
        <taxon>Hypsibioidea</taxon>
        <taxon>Ramazzottiidae</taxon>
        <taxon>Ramazzottius</taxon>
    </lineage>
</organism>
<feature type="coiled-coil region" evidence="1">
    <location>
        <begin position="41"/>
        <end position="82"/>
    </location>
</feature>
<comment type="caution">
    <text evidence="3">The sequence shown here is derived from an EMBL/GenBank/DDBJ whole genome shotgun (WGS) entry which is preliminary data.</text>
</comment>
<dbReference type="InterPro" id="IPR032675">
    <property type="entry name" value="LRR_dom_sf"/>
</dbReference>
<dbReference type="Gene3D" id="3.80.10.10">
    <property type="entry name" value="Ribonuclease Inhibitor"/>
    <property type="match status" value="1"/>
</dbReference>
<dbReference type="Proteomes" id="UP000186922">
    <property type="component" value="Unassembled WGS sequence"/>
</dbReference>
<dbReference type="EMBL" id="BDGG01000003">
    <property type="protein sequence ID" value="GAU95199.1"/>
    <property type="molecule type" value="Genomic_DNA"/>
</dbReference>
<dbReference type="AlphaFoldDB" id="A0A1D1V030"/>
<reference evidence="3 4" key="1">
    <citation type="journal article" date="2016" name="Nat. Commun.">
        <title>Extremotolerant tardigrade genome and improved radiotolerance of human cultured cells by tardigrade-unique protein.</title>
        <authorList>
            <person name="Hashimoto T."/>
            <person name="Horikawa D.D."/>
            <person name="Saito Y."/>
            <person name="Kuwahara H."/>
            <person name="Kozuka-Hata H."/>
            <person name="Shin-I T."/>
            <person name="Minakuchi Y."/>
            <person name="Ohishi K."/>
            <person name="Motoyama A."/>
            <person name="Aizu T."/>
            <person name="Enomoto A."/>
            <person name="Kondo K."/>
            <person name="Tanaka S."/>
            <person name="Hara Y."/>
            <person name="Koshikawa S."/>
            <person name="Sagara H."/>
            <person name="Miura T."/>
            <person name="Yokobori S."/>
            <person name="Miyagawa K."/>
            <person name="Suzuki Y."/>
            <person name="Kubo T."/>
            <person name="Oyama M."/>
            <person name="Kohara Y."/>
            <person name="Fujiyama A."/>
            <person name="Arakawa K."/>
            <person name="Katayama T."/>
            <person name="Toyoda A."/>
            <person name="Kunieda T."/>
        </authorList>
    </citation>
    <scope>NUCLEOTIDE SEQUENCE [LARGE SCALE GENOMIC DNA]</scope>
    <source>
        <strain evidence="3 4">YOKOZUNA-1</strain>
    </source>
</reference>
<protein>
    <recommendedName>
        <fullName evidence="2">F-box domain-containing protein</fullName>
    </recommendedName>
</protein>
<evidence type="ECO:0000313" key="3">
    <source>
        <dbReference type="EMBL" id="GAU95199.1"/>
    </source>
</evidence>
<dbReference type="InterPro" id="IPR036047">
    <property type="entry name" value="F-box-like_dom_sf"/>
</dbReference>
<gene>
    <name evidence="3" type="primary">RvY_06858-1</name>
    <name evidence="3" type="synonym">RvY_06858.1</name>
    <name evidence="3" type="ORF">RvY_06858</name>
</gene>
<dbReference type="OrthoDB" id="10257471at2759"/>
<evidence type="ECO:0000256" key="1">
    <source>
        <dbReference type="SAM" id="Coils"/>
    </source>
</evidence>
<dbReference type="PROSITE" id="PS50181">
    <property type="entry name" value="FBOX"/>
    <property type="match status" value="1"/>
</dbReference>
<accession>A0A1D1V030</accession>
<dbReference type="Pfam" id="PF00646">
    <property type="entry name" value="F-box"/>
    <property type="match status" value="1"/>
</dbReference>
<keyword evidence="4" id="KW-1185">Reference proteome</keyword>
<sequence length="363" mass="42295">MDKEAEKSISALDILNSLERDELISIIQRTAKEKAIFTIELQDGQSRLRRAENRNKILQQNLATLEDDLHALAEEKNWWKEKVTSRSCTCGLFSTTINDLPGELLLNIFQHVDVTEHGILRTVSKTWNKTLKSKIMKRNVFLHLRRIPIRRYDVEYCATVAQRARRLLSPFMTKNLTLEVNYNHPDASFVPVIIENSLQCTSDVLSYCENLKALVLIGYEFPVQFLSGLKEWCPKLKQMSLVRTIVHVPAPIDWQIRPPDTRAAIIDVSVPTEKYSLDTLLDKIDPYITDGDLETYANRLESYEWAKQDDEWLSNKRDTILTYLKKWEPACKDIKDLKLEDAQWRTYRNLSLCEVMSIMRFQV</sequence>
<proteinExistence type="predicted"/>
<dbReference type="InterPro" id="IPR001810">
    <property type="entry name" value="F-box_dom"/>
</dbReference>
<evidence type="ECO:0000259" key="2">
    <source>
        <dbReference type="PROSITE" id="PS50181"/>
    </source>
</evidence>
<name>A0A1D1V030_RAMVA</name>
<dbReference type="SMART" id="SM00256">
    <property type="entry name" value="FBOX"/>
    <property type="match status" value="1"/>
</dbReference>
<dbReference type="SUPFAM" id="SSF81383">
    <property type="entry name" value="F-box domain"/>
    <property type="match status" value="1"/>
</dbReference>
<keyword evidence="1" id="KW-0175">Coiled coil</keyword>
<feature type="domain" description="F-box" evidence="2">
    <location>
        <begin position="94"/>
        <end position="144"/>
    </location>
</feature>